<organism evidence="2 3">
    <name type="scientific">Heterostelium pallidum (strain ATCC 26659 / Pp 5 / PN500)</name>
    <name type="common">Cellular slime mold</name>
    <name type="synonym">Polysphondylium pallidum</name>
    <dbReference type="NCBI Taxonomy" id="670386"/>
    <lineage>
        <taxon>Eukaryota</taxon>
        <taxon>Amoebozoa</taxon>
        <taxon>Evosea</taxon>
        <taxon>Eumycetozoa</taxon>
        <taxon>Dictyostelia</taxon>
        <taxon>Acytosteliales</taxon>
        <taxon>Acytosteliaceae</taxon>
        <taxon>Heterostelium</taxon>
    </lineage>
</organism>
<accession>D3B8J6</accession>
<protein>
    <submittedName>
        <fullName evidence="2">Uncharacterized protein</fullName>
    </submittedName>
</protein>
<evidence type="ECO:0000313" key="2">
    <source>
        <dbReference type="EMBL" id="EFA82364.1"/>
    </source>
</evidence>
<evidence type="ECO:0000313" key="3">
    <source>
        <dbReference type="Proteomes" id="UP000001396"/>
    </source>
</evidence>
<keyword evidence="3" id="KW-1185">Reference proteome</keyword>
<dbReference type="GeneID" id="31360276"/>
<dbReference type="EMBL" id="ADBJ01000020">
    <property type="protein sequence ID" value="EFA82364.1"/>
    <property type="molecule type" value="Genomic_DNA"/>
</dbReference>
<dbReference type="Proteomes" id="UP000001396">
    <property type="component" value="Unassembled WGS sequence"/>
</dbReference>
<comment type="caution">
    <text evidence="2">The sequence shown here is derived from an EMBL/GenBank/DDBJ whole genome shotgun (WGS) entry which is preliminary data.</text>
</comment>
<gene>
    <name evidence="2" type="ORF">PPL_04789</name>
</gene>
<name>D3B8J6_HETP5</name>
<dbReference type="RefSeq" id="XP_020434481.1">
    <property type="nucleotide sequence ID" value="XM_020575686.1"/>
</dbReference>
<dbReference type="AlphaFoldDB" id="D3B8J6"/>
<sequence length="164" mass="18742">MSATNNHSMAKLLMEKNDLERIRQIYGSRRQQVQQTTQTTSDVVNEIDEYNGNDEAIANIILSSRLLSDDISQSDVCDDQDTIDGVSTIEENDDVSHQDCFVIVMGTTQISVEQQLQLQQLQPQQQQQRTSEIQQRQTTQRERRIIDPSDVRPSLFEKGQKGLC</sequence>
<proteinExistence type="predicted"/>
<feature type="compositionally biased region" description="Basic and acidic residues" evidence="1">
    <location>
        <begin position="139"/>
        <end position="150"/>
    </location>
</feature>
<reference evidence="2 3" key="1">
    <citation type="journal article" date="2011" name="Genome Res.">
        <title>Phylogeny-wide analysis of social amoeba genomes highlights ancient origins for complex intercellular communication.</title>
        <authorList>
            <person name="Heidel A.J."/>
            <person name="Lawal H.M."/>
            <person name="Felder M."/>
            <person name="Schilde C."/>
            <person name="Helps N.R."/>
            <person name="Tunggal B."/>
            <person name="Rivero F."/>
            <person name="John U."/>
            <person name="Schleicher M."/>
            <person name="Eichinger L."/>
            <person name="Platzer M."/>
            <person name="Noegel A.A."/>
            <person name="Schaap P."/>
            <person name="Gloeckner G."/>
        </authorList>
    </citation>
    <scope>NUCLEOTIDE SEQUENCE [LARGE SCALE GENOMIC DNA]</scope>
    <source>
        <strain evidence="3">ATCC 26659 / Pp 5 / PN500</strain>
    </source>
</reference>
<dbReference type="InParanoid" id="D3B8J6"/>
<feature type="compositionally biased region" description="Low complexity" evidence="1">
    <location>
        <begin position="123"/>
        <end position="138"/>
    </location>
</feature>
<feature type="region of interest" description="Disordered" evidence="1">
    <location>
        <begin position="123"/>
        <end position="164"/>
    </location>
</feature>
<evidence type="ECO:0000256" key="1">
    <source>
        <dbReference type="SAM" id="MobiDB-lite"/>
    </source>
</evidence>